<dbReference type="InterPro" id="IPR033116">
    <property type="entry name" value="TRYPSIN_SER"/>
</dbReference>
<evidence type="ECO:0000256" key="1">
    <source>
        <dbReference type="ARBA" id="ARBA00007664"/>
    </source>
</evidence>
<reference evidence="7 8" key="1">
    <citation type="submission" date="2024-03" db="EMBL/GenBank/DDBJ databases">
        <title>The Acrasis kona genome and developmental transcriptomes reveal deep origins of eukaryotic multicellular pathways.</title>
        <authorList>
            <person name="Sheikh S."/>
            <person name="Fu C.-J."/>
            <person name="Brown M.W."/>
            <person name="Baldauf S.L."/>
        </authorList>
    </citation>
    <scope>NUCLEOTIDE SEQUENCE [LARGE SCALE GENOMIC DNA]</scope>
    <source>
        <strain evidence="7 8">ATCC MYA-3509</strain>
    </source>
</reference>
<keyword evidence="3" id="KW-0720">Serine protease</keyword>
<keyword evidence="2" id="KW-1015">Disulfide bond</keyword>
<dbReference type="PROSITE" id="PS50240">
    <property type="entry name" value="TRYPSIN_DOM"/>
    <property type="match status" value="1"/>
</dbReference>
<proteinExistence type="inferred from homology"/>
<dbReference type="InterPro" id="IPR043504">
    <property type="entry name" value="Peptidase_S1_PA_chymotrypsin"/>
</dbReference>
<dbReference type="AlphaFoldDB" id="A0AAW2YSC7"/>
<evidence type="ECO:0000256" key="4">
    <source>
        <dbReference type="SAM" id="MobiDB-lite"/>
    </source>
</evidence>
<feature type="chain" id="PRO_5044025388" description="Peptidase S1 domain-containing protein" evidence="5">
    <location>
        <begin position="22"/>
        <end position="358"/>
    </location>
</feature>
<evidence type="ECO:0000313" key="7">
    <source>
        <dbReference type="EMBL" id="KAL0479564.1"/>
    </source>
</evidence>
<dbReference type="Gene3D" id="2.40.10.10">
    <property type="entry name" value="Trypsin-like serine proteases"/>
    <property type="match status" value="1"/>
</dbReference>
<comment type="similarity">
    <text evidence="1">Belongs to the peptidase S1 family.</text>
</comment>
<dbReference type="CDD" id="cd00190">
    <property type="entry name" value="Tryp_SPc"/>
    <property type="match status" value="1"/>
</dbReference>
<dbReference type="InterPro" id="IPR050430">
    <property type="entry name" value="Peptidase_S1"/>
</dbReference>
<feature type="region of interest" description="Disordered" evidence="4">
    <location>
        <begin position="297"/>
        <end position="321"/>
    </location>
</feature>
<evidence type="ECO:0000256" key="5">
    <source>
        <dbReference type="SAM" id="SignalP"/>
    </source>
</evidence>
<sequence>MNVSAGTTLALLVLLVASASGSKRIAGGRQAVNGQFPYQVYLDFGGSVCGGGLITPRHVLTAAHCFTSGAATTVKVVYGLAVVTSYTSANYVFGSHFTIHQSYGNFVDGNDIAIVQLFKDVPLSDNVKLMSVGTGDVVTGKNFTLAGWGETPSSAGSPVDQLMYTSLQIVNASSCQDEGKFDPNIQICMTAGSPDACQGDSGGSIVVNINGGAVAAGLVSYGPTPCGNTTGTYGVYTRNGAYVDWINNQLSNLYNATNPSTSSGDPVMTQVTAVSTTTSKAGAPTVLTVNLAAQSTPAVTSSATPTPTTSPTTASPTTQVPVVTTSTPISQAPIPTSSARSIQYSCVLIVLCLFIFVM</sequence>
<comment type="caution">
    <text evidence="7">The sequence shown here is derived from an EMBL/GenBank/DDBJ whole genome shotgun (WGS) entry which is preliminary data.</text>
</comment>
<dbReference type="PANTHER" id="PTHR24276">
    <property type="entry name" value="POLYSERASE-RELATED"/>
    <property type="match status" value="1"/>
</dbReference>
<dbReference type="InterPro" id="IPR001314">
    <property type="entry name" value="Peptidase_S1A"/>
</dbReference>
<organism evidence="7 8">
    <name type="scientific">Acrasis kona</name>
    <dbReference type="NCBI Taxonomy" id="1008807"/>
    <lineage>
        <taxon>Eukaryota</taxon>
        <taxon>Discoba</taxon>
        <taxon>Heterolobosea</taxon>
        <taxon>Tetramitia</taxon>
        <taxon>Eutetramitia</taxon>
        <taxon>Acrasidae</taxon>
        <taxon>Acrasis</taxon>
    </lineage>
</organism>
<dbReference type="InterPro" id="IPR018114">
    <property type="entry name" value="TRYPSIN_HIS"/>
</dbReference>
<feature type="signal peptide" evidence="5">
    <location>
        <begin position="1"/>
        <end position="21"/>
    </location>
</feature>
<keyword evidence="8" id="KW-1185">Reference proteome</keyword>
<keyword evidence="3" id="KW-0645">Protease</keyword>
<evidence type="ECO:0000259" key="6">
    <source>
        <dbReference type="PROSITE" id="PS50240"/>
    </source>
</evidence>
<protein>
    <recommendedName>
        <fullName evidence="6">Peptidase S1 domain-containing protein</fullName>
    </recommendedName>
</protein>
<evidence type="ECO:0000313" key="8">
    <source>
        <dbReference type="Proteomes" id="UP001431209"/>
    </source>
</evidence>
<dbReference type="Proteomes" id="UP001431209">
    <property type="component" value="Unassembled WGS sequence"/>
</dbReference>
<feature type="domain" description="Peptidase S1" evidence="6">
    <location>
        <begin position="25"/>
        <end position="251"/>
    </location>
</feature>
<dbReference type="Pfam" id="PF00089">
    <property type="entry name" value="Trypsin"/>
    <property type="match status" value="1"/>
</dbReference>
<dbReference type="PROSITE" id="PS00134">
    <property type="entry name" value="TRYPSIN_HIS"/>
    <property type="match status" value="1"/>
</dbReference>
<gene>
    <name evidence="7" type="ORF">AKO1_007763</name>
</gene>
<dbReference type="InterPro" id="IPR001254">
    <property type="entry name" value="Trypsin_dom"/>
</dbReference>
<dbReference type="PRINTS" id="PR00722">
    <property type="entry name" value="CHYMOTRYPSIN"/>
</dbReference>
<dbReference type="PROSITE" id="PS00135">
    <property type="entry name" value="TRYPSIN_SER"/>
    <property type="match status" value="1"/>
</dbReference>
<dbReference type="GO" id="GO:0006508">
    <property type="term" value="P:proteolysis"/>
    <property type="evidence" value="ECO:0007669"/>
    <property type="project" value="UniProtKB-KW"/>
</dbReference>
<keyword evidence="5" id="KW-0732">Signal</keyword>
<dbReference type="InterPro" id="IPR009003">
    <property type="entry name" value="Peptidase_S1_PA"/>
</dbReference>
<dbReference type="FunFam" id="2.40.10.10:FF:000068">
    <property type="entry name" value="transmembrane protease serine 2"/>
    <property type="match status" value="1"/>
</dbReference>
<dbReference type="EMBL" id="JAOPGA020000576">
    <property type="protein sequence ID" value="KAL0479564.1"/>
    <property type="molecule type" value="Genomic_DNA"/>
</dbReference>
<dbReference type="SMART" id="SM00020">
    <property type="entry name" value="Tryp_SPc"/>
    <property type="match status" value="1"/>
</dbReference>
<keyword evidence="3" id="KW-0378">Hydrolase</keyword>
<evidence type="ECO:0000256" key="3">
    <source>
        <dbReference type="RuleBase" id="RU363034"/>
    </source>
</evidence>
<name>A0AAW2YSC7_9EUKA</name>
<dbReference type="SUPFAM" id="SSF50494">
    <property type="entry name" value="Trypsin-like serine proteases"/>
    <property type="match status" value="1"/>
</dbReference>
<dbReference type="PANTHER" id="PTHR24276:SF98">
    <property type="entry name" value="FI18310P1-RELATED"/>
    <property type="match status" value="1"/>
</dbReference>
<evidence type="ECO:0000256" key="2">
    <source>
        <dbReference type="ARBA" id="ARBA00023157"/>
    </source>
</evidence>
<accession>A0AAW2YSC7</accession>
<dbReference type="GO" id="GO:0004252">
    <property type="term" value="F:serine-type endopeptidase activity"/>
    <property type="evidence" value="ECO:0007669"/>
    <property type="project" value="InterPro"/>
</dbReference>